<organism evidence="1">
    <name type="scientific">marine sediment metagenome</name>
    <dbReference type="NCBI Taxonomy" id="412755"/>
    <lineage>
        <taxon>unclassified sequences</taxon>
        <taxon>metagenomes</taxon>
        <taxon>ecological metagenomes</taxon>
    </lineage>
</organism>
<reference evidence="1" key="1">
    <citation type="journal article" date="2015" name="Nature">
        <title>Complex archaea that bridge the gap between prokaryotes and eukaryotes.</title>
        <authorList>
            <person name="Spang A."/>
            <person name="Saw J.H."/>
            <person name="Jorgensen S.L."/>
            <person name="Zaremba-Niedzwiedzka K."/>
            <person name="Martijn J."/>
            <person name="Lind A.E."/>
            <person name="van Eijk R."/>
            <person name="Schleper C."/>
            <person name="Guy L."/>
            <person name="Ettema T.J."/>
        </authorList>
    </citation>
    <scope>NUCLEOTIDE SEQUENCE</scope>
</reference>
<dbReference type="EMBL" id="LAZR01032463">
    <property type="protein sequence ID" value="KKL50809.1"/>
    <property type="molecule type" value="Genomic_DNA"/>
</dbReference>
<gene>
    <name evidence="1" type="ORF">LCGC14_2301780</name>
</gene>
<protein>
    <submittedName>
        <fullName evidence="1">Uncharacterized protein</fullName>
    </submittedName>
</protein>
<evidence type="ECO:0000313" key="1">
    <source>
        <dbReference type="EMBL" id="KKL50809.1"/>
    </source>
</evidence>
<accession>A0A0F9CNT0</accession>
<comment type="caution">
    <text evidence="1">The sequence shown here is derived from an EMBL/GenBank/DDBJ whole genome shotgun (WGS) entry which is preliminary data.</text>
</comment>
<sequence length="80" mass="8915">MEIKTIYAVVPRTVCDGDAQLTCRAVTRCETHEAAIESATHRIGLHPYDGMIIYQAVTLVQRTAPPIEVIALDENTYKEL</sequence>
<proteinExistence type="predicted"/>
<dbReference type="AlphaFoldDB" id="A0A0F9CNT0"/>
<name>A0A0F9CNT0_9ZZZZ</name>